<dbReference type="Proteomes" id="UP000465306">
    <property type="component" value="Unassembled WGS sequence"/>
</dbReference>
<dbReference type="EMBL" id="BLKU01000005">
    <property type="protein sequence ID" value="GFG67900.1"/>
    <property type="molecule type" value="Genomic_DNA"/>
</dbReference>
<proteinExistence type="predicted"/>
<evidence type="ECO:0008006" key="3">
    <source>
        <dbReference type="Google" id="ProtNLM"/>
    </source>
</evidence>
<evidence type="ECO:0000313" key="1">
    <source>
        <dbReference type="EMBL" id="GFG67900.1"/>
    </source>
</evidence>
<gene>
    <name evidence="1" type="ORF">MKUB_53900</name>
</gene>
<dbReference type="SUPFAM" id="SSF69118">
    <property type="entry name" value="AhpD-like"/>
    <property type="match status" value="1"/>
</dbReference>
<dbReference type="InterPro" id="IPR029032">
    <property type="entry name" value="AhpD-like"/>
</dbReference>
<protein>
    <recommendedName>
        <fullName evidence="3">Carboxymuconolactone decarboxylase family protein</fullName>
    </recommendedName>
</protein>
<name>A0ABQ1BWN0_9MYCO</name>
<sequence>MLWSPARPSVWNMAALPDDLLSRLVALSPGDPRIVGLVRQVCAEAVGLPPLPAEVAVSEPASEAEEAVADFAEQFALDVSMITAEQRSRLVNTLGNKAFGVVVSMYIADAVPRVRAGLEALGVGSQYLGWVGEPLAWDHTTDPSEELFVRFMPAVARLRALDPVTSELVRLRGAAQHNCRLCKSLREGNALDAGGSETLYGDIERFEESERLDRRAKAALRYVDALIWSPAHLVVDAAAEVRSGFSEDEAVELTFDIMRNGSNKIAVSMGADAPRVESGTERYLIDVDGQTVFS</sequence>
<dbReference type="Gene3D" id="1.20.1290.10">
    <property type="entry name" value="AhpD-like"/>
    <property type="match status" value="1"/>
</dbReference>
<reference evidence="1 2" key="1">
    <citation type="journal article" date="2019" name="Emerg. Microbes Infect.">
        <title>Comprehensive subspecies identification of 175 nontuberculous mycobacteria species based on 7547 genomic profiles.</title>
        <authorList>
            <person name="Matsumoto Y."/>
            <person name="Kinjo T."/>
            <person name="Motooka D."/>
            <person name="Nabeya D."/>
            <person name="Jung N."/>
            <person name="Uechi K."/>
            <person name="Horii T."/>
            <person name="Iida T."/>
            <person name="Fujita J."/>
            <person name="Nakamura S."/>
        </authorList>
    </citation>
    <scope>NUCLEOTIDE SEQUENCE [LARGE SCALE GENOMIC DNA]</scope>
    <source>
        <strain evidence="1 2">JCM 13573</strain>
    </source>
</reference>
<evidence type="ECO:0000313" key="2">
    <source>
        <dbReference type="Proteomes" id="UP000465306"/>
    </source>
</evidence>
<comment type="caution">
    <text evidence="1">The sequence shown here is derived from an EMBL/GenBank/DDBJ whole genome shotgun (WGS) entry which is preliminary data.</text>
</comment>
<organism evidence="1 2">
    <name type="scientific">Mycobacterium kubicae</name>
    <dbReference type="NCBI Taxonomy" id="120959"/>
    <lineage>
        <taxon>Bacteria</taxon>
        <taxon>Bacillati</taxon>
        <taxon>Actinomycetota</taxon>
        <taxon>Actinomycetes</taxon>
        <taxon>Mycobacteriales</taxon>
        <taxon>Mycobacteriaceae</taxon>
        <taxon>Mycobacterium</taxon>
        <taxon>Mycobacterium simiae complex</taxon>
    </lineage>
</organism>
<keyword evidence="2" id="KW-1185">Reference proteome</keyword>
<accession>A0ABQ1BWN0</accession>